<evidence type="ECO:0000313" key="1">
    <source>
        <dbReference type="EMBL" id="AAZ27755.1"/>
    </source>
</evidence>
<dbReference type="STRING" id="167879.CPS_3199"/>
<gene>
    <name evidence="1" type="ordered locus">CPS_3199</name>
</gene>
<evidence type="ECO:0000313" key="2">
    <source>
        <dbReference type="Proteomes" id="UP000000547"/>
    </source>
</evidence>
<protein>
    <submittedName>
        <fullName evidence="1">Uncharacterized protein</fullName>
    </submittedName>
</protein>
<dbReference type="HOGENOM" id="CLU_3307986_0_0_6"/>
<proteinExistence type="predicted"/>
<name>Q47Z75_COLP3</name>
<dbReference type="KEGG" id="cps:CPS_3199"/>
<reference evidence="1" key="1">
    <citation type="journal article" date="2005" name="Proc. Natl. Acad. Sci. U.S.A.">
        <title>The psychrophilic lifestyle as revealed by the genome sequence of Colwellia psychrerythraea 34H through genomic and proteomic analyses.</title>
        <authorList>
            <person name="Methe B.A."/>
            <person name="Nelson K.E."/>
            <person name="Deming J.W."/>
            <person name="Momen B."/>
            <person name="Melamud E."/>
            <person name="Zhang X."/>
            <person name="Moult J."/>
            <person name="Madupu R."/>
            <person name="Nelson W.C."/>
            <person name="Dodson R.J."/>
            <person name="Brinkac L.M."/>
            <person name="Daugherty S.C."/>
            <person name="Durkin A.S."/>
            <person name="DeBoy R.T."/>
            <person name="Kolonay J.F."/>
            <person name="Sullivan S.A."/>
            <person name="Zhou L."/>
            <person name="Davidsen T.M."/>
            <person name="Wu M."/>
            <person name="Huston A.L."/>
            <person name="Lewis M."/>
            <person name="Weaver B."/>
            <person name="Weidman J.F."/>
            <person name="Khouri H."/>
            <person name="Utterback T.R."/>
            <person name="Feldblyum T.V."/>
            <person name="Fraser C.M."/>
        </authorList>
    </citation>
    <scope>NUCLEOTIDE SEQUENCE [LARGE SCALE GENOMIC DNA]</scope>
    <source>
        <strain evidence="1">34H</strain>
    </source>
</reference>
<dbReference type="EMBL" id="CP000083">
    <property type="protein sequence ID" value="AAZ27755.1"/>
    <property type="molecule type" value="Genomic_DNA"/>
</dbReference>
<dbReference type="AlphaFoldDB" id="Q47Z75"/>
<sequence>MSNSWLLGSKATRLLDIYTRHQQDAGFRVLEQFQFKALW</sequence>
<dbReference type="Proteomes" id="UP000000547">
    <property type="component" value="Chromosome"/>
</dbReference>
<organism evidence="1 2">
    <name type="scientific">Colwellia psychrerythraea (strain 34H / ATCC BAA-681)</name>
    <name type="common">Vibrio psychroerythus</name>
    <dbReference type="NCBI Taxonomy" id="167879"/>
    <lineage>
        <taxon>Bacteria</taxon>
        <taxon>Pseudomonadati</taxon>
        <taxon>Pseudomonadota</taxon>
        <taxon>Gammaproteobacteria</taxon>
        <taxon>Alteromonadales</taxon>
        <taxon>Colwelliaceae</taxon>
        <taxon>Colwellia</taxon>
    </lineage>
</organism>
<accession>Q47Z75</accession>